<reference evidence="1" key="1">
    <citation type="submission" date="2023-05" db="EMBL/GenBank/DDBJ databases">
        <authorList>
            <consortium name="ELIXIR-Norway"/>
        </authorList>
    </citation>
    <scope>NUCLEOTIDE SEQUENCE</scope>
</reference>
<accession>A0ACB0FHZ6</accession>
<name>A0ACB0FHZ6_RANTA</name>
<organism evidence="1 2">
    <name type="scientific">Rangifer tarandus platyrhynchus</name>
    <name type="common">Svalbard reindeer</name>
    <dbReference type="NCBI Taxonomy" id="3082113"/>
    <lineage>
        <taxon>Eukaryota</taxon>
        <taxon>Metazoa</taxon>
        <taxon>Chordata</taxon>
        <taxon>Craniata</taxon>
        <taxon>Vertebrata</taxon>
        <taxon>Euteleostomi</taxon>
        <taxon>Mammalia</taxon>
        <taxon>Eutheria</taxon>
        <taxon>Laurasiatheria</taxon>
        <taxon>Artiodactyla</taxon>
        <taxon>Ruminantia</taxon>
        <taxon>Pecora</taxon>
        <taxon>Cervidae</taxon>
        <taxon>Odocoileinae</taxon>
        <taxon>Rangifer</taxon>
    </lineage>
</organism>
<evidence type="ECO:0000313" key="2">
    <source>
        <dbReference type="Proteomes" id="UP001162501"/>
    </source>
</evidence>
<sequence>MQRRLPRSPRPTEAIRERSIPGRPLLASPCPPEYRPSSPDPLLAGSGDGRQTTWRPGCGASSPGPRGWRGWQRPASGTRQP</sequence>
<protein>
    <submittedName>
        <fullName evidence="1">Uncharacterized protein</fullName>
    </submittedName>
</protein>
<dbReference type="EMBL" id="OX596090">
    <property type="protein sequence ID" value="CAI9711631.1"/>
    <property type="molecule type" value="Genomic_DNA"/>
</dbReference>
<evidence type="ECO:0000313" key="1">
    <source>
        <dbReference type="EMBL" id="CAI9711631.1"/>
    </source>
</evidence>
<gene>
    <name evidence="1" type="ORF">MRATA1EN3_LOCUS22844</name>
</gene>
<dbReference type="Proteomes" id="UP001162501">
    <property type="component" value="Chromosome 6"/>
</dbReference>
<proteinExistence type="predicted"/>